<dbReference type="Pfam" id="PF00043">
    <property type="entry name" value="GST_C"/>
    <property type="match status" value="1"/>
</dbReference>
<dbReference type="CDD" id="cd03048">
    <property type="entry name" value="GST_N_Ure2p_like"/>
    <property type="match status" value="1"/>
</dbReference>
<gene>
    <name evidence="5" type="ORF">PV10_02959</name>
</gene>
<evidence type="ECO:0000256" key="1">
    <source>
        <dbReference type="ARBA" id="ARBA00007409"/>
    </source>
</evidence>
<dbReference type="EMBL" id="KN847521">
    <property type="protein sequence ID" value="KIV95286.1"/>
    <property type="molecule type" value="Genomic_DNA"/>
</dbReference>
<dbReference type="VEuPathDB" id="FungiDB:PV10_02959"/>
<dbReference type="InterPro" id="IPR004046">
    <property type="entry name" value="GST_C"/>
</dbReference>
<protein>
    <recommendedName>
        <fullName evidence="7">Glutathione S-transferase</fullName>
    </recommendedName>
</protein>
<dbReference type="SFLD" id="SFLDG00358">
    <property type="entry name" value="Main_(cytGST)"/>
    <property type="match status" value="1"/>
</dbReference>
<keyword evidence="6" id="KW-1185">Reference proteome</keyword>
<dbReference type="Gene3D" id="1.20.1050.10">
    <property type="match status" value="1"/>
</dbReference>
<dbReference type="Gene3D" id="3.40.30.10">
    <property type="entry name" value="Glutaredoxin"/>
    <property type="match status" value="1"/>
</dbReference>
<dbReference type="SFLD" id="SFLDG01151">
    <property type="entry name" value="Main.2:_Nu-like"/>
    <property type="match status" value="1"/>
</dbReference>
<dbReference type="SFLD" id="SFLDS00019">
    <property type="entry name" value="Glutathione_Transferase_(cytos"/>
    <property type="match status" value="1"/>
</dbReference>
<proteinExistence type="inferred from homology"/>
<dbReference type="AlphaFoldDB" id="A0A0D1Y3P7"/>
<accession>A0A0D1Y3P7</accession>
<dbReference type="Proteomes" id="UP000054302">
    <property type="component" value="Unassembled WGS sequence"/>
</dbReference>
<feature type="domain" description="GST N-terminal" evidence="3">
    <location>
        <begin position="90"/>
        <end position="171"/>
    </location>
</feature>
<evidence type="ECO:0000313" key="5">
    <source>
        <dbReference type="EMBL" id="KIV95286.1"/>
    </source>
</evidence>
<dbReference type="STRING" id="212818.A0A0D1Y3P7"/>
<comment type="similarity">
    <text evidence="1 2">Belongs to the GST superfamily.</text>
</comment>
<dbReference type="HOGENOM" id="CLU_011226_14_0_1"/>
<dbReference type="GeneID" id="27320804"/>
<dbReference type="InterPro" id="IPR010987">
    <property type="entry name" value="Glutathione-S-Trfase_C-like"/>
</dbReference>
<evidence type="ECO:0000313" key="6">
    <source>
        <dbReference type="Proteomes" id="UP000054302"/>
    </source>
</evidence>
<evidence type="ECO:0008006" key="7">
    <source>
        <dbReference type="Google" id="ProtNLM"/>
    </source>
</evidence>
<evidence type="ECO:0000259" key="4">
    <source>
        <dbReference type="PROSITE" id="PS50405"/>
    </source>
</evidence>
<dbReference type="PANTHER" id="PTHR44051">
    <property type="entry name" value="GLUTATHIONE S-TRANSFERASE-RELATED"/>
    <property type="match status" value="1"/>
</dbReference>
<evidence type="ECO:0000259" key="3">
    <source>
        <dbReference type="PROSITE" id="PS50404"/>
    </source>
</evidence>
<evidence type="ECO:0000256" key="2">
    <source>
        <dbReference type="RuleBase" id="RU003494"/>
    </source>
</evidence>
<dbReference type="InterPro" id="IPR036249">
    <property type="entry name" value="Thioredoxin-like_sf"/>
</dbReference>
<dbReference type="PROSITE" id="PS50405">
    <property type="entry name" value="GST_CTER"/>
    <property type="match status" value="1"/>
</dbReference>
<reference evidence="5 6" key="1">
    <citation type="submission" date="2015-01" db="EMBL/GenBank/DDBJ databases">
        <title>The Genome Sequence of Exophiala mesophila CBS40295.</title>
        <authorList>
            <consortium name="The Broad Institute Genomics Platform"/>
            <person name="Cuomo C."/>
            <person name="de Hoog S."/>
            <person name="Gorbushina A."/>
            <person name="Stielow B."/>
            <person name="Teixiera M."/>
            <person name="Abouelleil A."/>
            <person name="Chapman S.B."/>
            <person name="Priest M."/>
            <person name="Young S.K."/>
            <person name="Wortman J."/>
            <person name="Nusbaum C."/>
            <person name="Birren B."/>
        </authorList>
    </citation>
    <scope>NUCLEOTIDE SEQUENCE [LARGE SCALE GENOMIC DNA]</scope>
    <source>
        <strain evidence="5 6">CBS 40295</strain>
    </source>
</reference>
<dbReference type="InterPro" id="IPR004045">
    <property type="entry name" value="Glutathione_S-Trfase_N"/>
</dbReference>
<dbReference type="OMA" id="SFYQAIF"/>
<name>A0A0D1Y3P7_EXOME</name>
<dbReference type="PANTHER" id="PTHR44051:SF8">
    <property type="entry name" value="GLUTATHIONE S-TRANSFERASE GSTA"/>
    <property type="match status" value="1"/>
</dbReference>
<dbReference type="InterPro" id="IPR036282">
    <property type="entry name" value="Glutathione-S-Trfase_C_sf"/>
</dbReference>
<organism evidence="5 6">
    <name type="scientific">Exophiala mesophila</name>
    <name type="common">Black yeast-like fungus</name>
    <dbReference type="NCBI Taxonomy" id="212818"/>
    <lineage>
        <taxon>Eukaryota</taxon>
        <taxon>Fungi</taxon>
        <taxon>Dikarya</taxon>
        <taxon>Ascomycota</taxon>
        <taxon>Pezizomycotina</taxon>
        <taxon>Eurotiomycetes</taxon>
        <taxon>Chaetothyriomycetidae</taxon>
        <taxon>Chaetothyriales</taxon>
        <taxon>Herpotrichiellaceae</taxon>
        <taxon>Exophiala</taxon>
    </lineage>
</organism>
<dbReference type="RefSeq" id="XP_016226860.1">
    <property type="nucleotide sequence ID" value="XM_016367342.1"/>
</dbReference>
<dbReference type="Pfam" id="PF02798">
    <property type="entry name" value="GST_N"/>
    <property type="match status" value="1"/>
</dbReference>
<feature type="domain" description="GST C-terminal" evidence="4">
    <location>
        <begin position="183"/>
        <end position="312"/>
    </location>
</feature>
<dbReference type="OrthoDB" id="422574at2759"/>
<dbReference type="InterPro" id="IPR040079">
    <property type="entry name" value="Glutathione_S-Trfase"/>
</dbReference>
<sequence length="331" mass="37506">MLVIRGTSIFKGIRPVRSSGYLSYHQSQSISCPSLTFRRSIISLSSPHHTRKPHHLSFRPPIQHRTFTHSTSTHLRLFPNTKSTMSGPPFNALTLYTAGTPNGFKPTAVLEELGLKYDAVAIDMFKNEQKEPWFIDINPNGRIPALKDGDMRVFESGAIMLYLFDQYDKDKVLGYDISKGGKEAEFYYEMMSWLMFQMAGVGPMQGQANHFQVMAPVYSAYGIKRYTDETRRLISVLEIRLSKADWLAGDKYTLADIANYSWVSISPLLDIDLSEYPGVQRWIARISARDAVKRAKLVPQGKTLGEEGFKEMFDKGKQRLAALRGTDKEDS</sequence>
<dbReference type="SUPFAM" id="SSF52833">
    <property type="entry name" value="Thioredoxin-like"/>
    <property type="match status" value="1"/>
</dbReference>
<dbReference type="SUPFAM" id="SSF47616">
    <property type="entry name" value="GST C-terminal domain-like"/>
    <property type="match status" value="1"/>
</dbReference>
<dbReference type="PROSITE" id="PS50404">
    <property type="entry name" value="GST_NTER"/>
    <property type="match status" value="1"/>
</dbReference>